<dbReference type="Proteomes" id="UP000593713">
    <property type="component" value="Segment"/>
</dbReference>
<reference evidence="2 3" key="1">
    <citation type="submission" date="2020-07" db="EMBL/GenBank/DDBJ databases">
        <title>Taxonomic proposal: Crassvirales, a new order of highly abundant and diverse bacterial viruses.</title>
        <authorList>
            <person name="Shkoporov A.N."/>
            <person name="Stockdale S.R."/>
            <person name="Guerin E."/>
            <person name="Ross R.P."/>
            <person name="Hill C."/>
        </authorList>
    </citation>
    <scope>NUCLEOTIDE SEQUENCE [LARGE SCALE GENOMIC DNA]</scope>
</reference>
<sequence length="507" mass="56407">MAKEMSKAERKAALKAAKAAAKAEAKVNNTENKKEETNPQVDNKPKDAKVEDAKKAPTTAKETKVQAKKDAPKSPDKPKKKEEKIPTIIPEDATGKNSPEKKAVERAANLITGIPTAGIPIGSRESSVDGKAMLAFVMQQRYANNEELKKQYPELYADINRSIDVVTLLALVDVRQDLFDRGERGELQLQIAADQVLPLQSMAEMLGIKLAPAKALPGNDGQMSINFSESEVPTELANSKPKVEIPELDPNKIANDEELKTALNYLISKEKNVAENIVNTVEWYRVYRGLKETDADKKLALDEKTVTDWINEIFSIIQPTAILRGLGRAVYLYTSQTGSPCMAHSIMHTHMSKAGWSEEQVAEALRALIGENFRYKLKDDPEAKPEEDKAINAITGLLGNDYIDKLFADYTITTDGVEDSKKTELEAAREVARKVLGSIRTNYFDKQKETPTLDKMRMVVGQIINLYRDPADRLAEYCQGDLIAPKEDEYPKNEEKSEGTEKKTKLV</sequence>
<name>A0A7M1RQT7_9CAUD</name>
<feature type="compositionally biased region" description="Basic and acidic residues" evidence="1">
    <location>
        <begin position="21"/>
        <end position="85"/>
    </location>
</feature>
<feature type="region of interest" description="Disordered" evidence="1">
    <location>
        <begin position="1"/>
        <end position="101"/>
    </location>
</feature>
<organism evidence="2 3">
    <name type="scientific">uncultured phage cr53_1</name>
    <dbReference type="NCBI Taxonomy" id="2772080"/>
    <lineage>
        <taxon>Viruses</taxon>
        <taxon>Duplodnaviria</taxon>
        <taxon>Heunggongvirae</taxon>
        <taxon>Uroviricota</taxon>
        <taxon>Caudoviricetes</taxon>
        <taxon>Crassvirales</taxon>
        <taxon>Suoliviridae</taxon>
        <taxon>Loutivirinae</taxon>
        <taxon>Blohavirus</taxon>
        <taxon>Blohavirus americanus</taxon>
    </lineage>
</organism>
<proteinExistence type="predicted"/>
<evidence type="ECO:0000313" key="3">
    <source>
        <dbReference type="Proteomes" id="UP000593713"/>
    </source>
</evidence>
<keyword evidence="3" id="KW-1185">Reference proteome</keyword>
<dbReference type="KEGG" id="vg:65130704"/>
<dbReference type="EMBL" id="MT774396">
    <property type="protein sequence ID" value="QOR56787.1"/>
    <property type="molecule type" value="Genomic_DNA"/>
</dbReference>
<feature type="region of interest" description="Disordered" evidence="1">
    <location>
        <begin position="484"/>
        <end position="507"/>
    </location>
</feature>
<evidence type="ECO:0000256" key="1">
    <source>
        <dbReference type="SAM" id="MobiDB-lite"/>
    </source>
</evidence>
<evidence type="ECO:0000313" key="2">
    <source>
        <dbReference type="EMBL" id="QOR56787.1"/>
    </source>
</evidence>
<feature type="compositionally biased region" description="Basic and acidic residues" evidence="1">
    <location>
        <begin position="1"/>
        <end position="12"/>
    </location>
</feature>
<dbReference type="RefSeq" id="YP_010112239.1">
    <property type="nucleotide sequence ID" value="NC_055889.1"/>
</dbReference>
<accession>A0A7M1RQT7</accession>
<dbReference type="GeneID" id="65130704"/>
<protein>
    <submittedName>
        <fullName evidence="2">Uncharacterized protein</fullName>
    </submittedName>
</protein>